<gene>
    <name evidence="1" type="ordered locus">Lxx22520</name>
</gene>
<keyword evidence="2" id="KW-1185">Reference proteome</keyword>
<evidence type="ECO:0000313" key="1">
    <source>
        <dbReference type="EMBL" id="AAT89921.1"/>
    </source>
</evidence>
<evidence type="ECO:0000313" key="2">
    <source>
        <dbReference type="Proteomes" id="UP000001306"/>
    </source>
</evidence>
<organism evidence="1 2">
    <name type="scientific">Leifsonia xyli subsp. xyli (strain CTCB07)</name>
    <dbReference type="NCBI Taxonomy" id="281090"/>
    <lineage>
        <taxon>Bacteria</taxon>
        <taxon>Bacillati</taxon>
        <taxon>Actinomycetota</taxon>
        <taxon>Actinomycetes</taxon>
        <taxon>Micrococcales</taxon>
        <taxon>Microbacteriaceae</taxon>
        <taxon>Leifsonia</taxon>
    </lineage>
</organism>
<dbReference type="Proteomes" id="UP000001306">
    <property type="component" value="Chromosome"/>
</dbReference>
<proteinExistence type="predicted"/>
<dbReference type="KEGG" id="lxx:Lxx22520"/>
<sequence length="37" mass="3691">MDQGTEITLYGPDLVVGATAAVALPAEGGRTGELLGF</sequence>
<dbReference type="AlphaFoldDB" id="Q6ACH2"/>
<accession>Q6ACH2</accession>
<protein>
    <submittedName>
        <fullName evidence="1">Uncharacterized protein</fullName>
    </submittedName>
</protein>
<name>Q6ACH2_LEIXX</name>
<reference evidence="1 2" key="1">
    <citation type="journal article" date="2004" name="Mol. Plant Microbe Interact.">
        <title>The genome sequence of the Gram-positive sugarcane pathogen Leifsonia xyli subsp. xyli.</title>
        <authorList>
            <person name="Monteiro-Vitorello C.B."/>
            <person name="Camargo L.E.A."/>
            <person name="Van Sluys M.A."/>
            <person name="Kitajima J.P."/>
            <person name="Truffi D."/>
            <person name="do Amaral A.M."/>
            <person name="Harakava R."/>
            <person name="de Oliveira J.C.F."/>
            <person name="Wood D."/>
            <person name="de Oliveira M.C."/>
            <person name="Miyaki C.Y."/>
            <person name="Takita M.A."/>
            <person name="da Silva A.C.R."/>
            <person name="Furlan L.R."/>
            <person name="Carraro D.M."/>
            <person name="Camarotte G."/>
            <person name="Almeida N.F. Jr."/>
            <person name="Carrer H."/>
            <person name="Coutinho L.L."/>
            <person name="El-Dorry H.A."/>
            <person name="Ferro M.I.T."/>
            <person name="Gagliardi P.R."/>
            <person name="Giglioti E."/>
            <person name="Goldman M.H.S."/>
            <person name="Goldman G.H."/>
            <person name="Kimura E.T."/>
            <person name="Ferro E.S."/>
            <person name="Kuramae E.E."/>
            <person name="Lemos E.G.M."/>
            <person name="Lemos M.V.F."/>
            <person name="Mauro S.M.Z."/>
            <person name="Machado M.A."/>
            <person name="Marino C.L."/>
            <person name="Menck C.F."/>
            <person name="Nunes L.R."/>
            <person name="Oliveira R.C."/>
            <person name="Pereira G.G."/>
            <person name="Siqueira W."/>
            <person name="de Souza A.A."/>
            <person name="Tsai S.M."/>
            <person name="Zanca A.S."/>
            <person name="Simpson A.J.G."/>
            <person name="Brumbley S.M."/>
            <person name="Setubal J.C."/>
        </authorList>
    </citation>
    <scope>NUCLEOTIDE SEQUENCE [LARGE SCALE GENOMIC DNA]</scope>
    <source>
        <strain evidence="1 2">CTCB07</strain>
    </source>
</reference>
<dbReference type="EMBL" id="AE016822">
    <property type="protein sequence ID" value="AAT89921.1"/>
    <property type="molecule type" value="Genomic_DNA"/>
</dbReference>
<dbReference type="HOGENOM" id="CLU_3345328_0_0_11"/>